<proteinExistence type="predicted"/>
<dbReference type="WBParaSite" id="PDA_v2.g17628.t1">
    <property type="protein sequence ID" value="PDA_v2.g17628.t1"/>
    <property type="gene ID" value="PDA_v2.g17628"/>
</dbReference>
<evidence type="ECO:0000313" key="1">
    <source>
        <dbReference type="Proteomes" id="UP000887578"/>
    </source>
</evidence>
<name>A0A914PID1_9BILA</name>
<keyword evidence="1" id="KW-1185">Reference proteome</keyword>
<dbReference type="AlphaFoldDB" id="A0A914PID1"/>
<protein>
    <submittedName>
        <fullName evidence="2">Uncharacterized protein</fullName>
    </submittedName>
</protein>
<reference evidence="2" key="1">
    <citation type="submission" date="2022-11" db="UniProtKB">
        <authorList>
            <consortium name="WormBaseParasite"/>
        </authorList>
    </citation>
    <scope>IDENTIFICATION</scope>
</reference>
<organism evidence="1 2">
    <name type="scientific">Panagrolaimus davidi</name>
    <dbReference type="NCBI Taxonomy" id="227884"/>
    <lineage>
        <taxon>Eukaryota</taxon>
        <taxon>Metazoa</taxon>
        <taxon>Ecdysozoa</taxon>
        <taxon>Nematoda</taxon>
        <taxon>Chromadorea</taxon>
        <taxon>Rhabditida</taxon>
        <taxon>Tylenchina</taxon>
        <taxon>Panagrolaimomorpha</taxon>
        <taxon>Panagrolaimoidea</taxon>
        <taxon>Panagrolaimidae</taxon>
        <taxon>Panagrolaimus</taxon>
    </lineage>
</organism>
<dbReference type="Proteomes" id="UP000887578">
    <property type="component" value="Unplaced"/>
</dbReference>
<evidence type="ECO:0000313" key="2">
    <source>
        <dbReference type="WBParaSite" id="PDA_v2.g17628.t1"/>
    </source>
</evidence>
<accession>A0A914PID1</accession>
<sequence length="68" mass="7203">MFDAEIKKISSEDALKGIVEPSKITAACVGLSTATSTICLFRDVRVKEDDEGLGGAYKDGFEGCVGRC</sequence>